<accession>A0ABX7BE97</accession>
<sequence>MSIAVGKIRAAAQNLKDNIGGDPGRARDVLRAEGVLTAKGTLTKRYSKGPQQMAEYLYAAARGAAVVLSRRPTLKGSAARIATRGSVGRAKGK</sequence>
<keyword evidence="2" id="KW-1185">Reference proteome</keyword>
<dbReference type="Proteomes" id="UP000595197">
    <property type="component" value="Plasmid pTT6-1"/>
</dbReference>
<organism evidence="1 2">
    <name type="scientific">Skermanella cutis</name>
    <dbReference type="NCBI Taxonomy" id="2775420"/>
    <lineage>
        <taxon>Bacteria</taxon>
        <taxon>Pseudomonadati</taxon>
        <taxon>Pseudomonadota</taxon>
        <taxon>Alphaproteobacteria</taxon>
        <taxon>Rhodospirillales</taxon>
        <taxon>Azospirillaceae</taxon>
        <taxon>Skermanella</taxon>
    </lineage>
</organism>
<gene>
    <name evidence="1" type="ORF">IGS68_30165</name>
</gene>
<protein>
    <submittedName>
        <fullName evidence="1">Uncharacterized protein</fullName>
    </submittedName>
</protein>
<evidence type="ECO:0000313" key="1">
    <source>
        <dbReference type="EMBL" id="QQP92729.1"/>
    </source>
</evidence>
<name>A0ABX7BE97_9PROT</name>
<dbReference type="RefSeq" id="WP_201081863.1">
    <property type="nucleotide sequence ID" value="NZ_CP067421.1"/>
</dbReference>
<proteinExistence type="predicted"/>
<reference evidence="1" key="1">
    <citation type="submission" date="2021-02" db="EMBL/GenBank/DDBJ databases">
        <title>Skermanella TT6 skin isolate.</title>
        <authorList>
            <person name="Lee K."/>
            <person name="Ganzorig M."/>
        </authorList>
    </citation>
    <scope>NUCLEOTIDE SEQUENCE</scope>
    <source>
        <strain evidence="1">TT6</strain>
    </source>
</reference>
<keyword evidence="1" id="KW-0614">Plasmid</keyword>
<dbReference type="EMBL" id="CP067421">
    <property type="protein sequence ID" value="QQP92729.1"/>
    <property type="molecule type" value="Genomic_DNA"/>
</dbReference>
<geneLocation type="plasmid" evidence="1 2">
    <name>pTT6-1</name>
</geneLocation>
<evidence type="ECO:0000313" key="2">
    <source>
        <dbReference type="Proteomes" id="UP000595197"/>
    </source>
</evidence>